<dbReference type="InterPro" id="IPR011009">
    <property type="entry name" value="Kinase-like_dom_sf"/>
</dbReference>
<feature type="compositionally biased region" description="Low complexity" evidence="11">
    <location>
        <begin position="372"/>
        <end position="382"/>
    </location>
</feature>
<evidence type="ECO:0000256" key="3">
    <source>
        <dbReference type="ARBA" id="ARBA00022527"/>
    </source>
</evidence>
<evidence type="ECO:0000256" key="11">
    <source>
        <dbReference type="SAM" id="MobiDB-lite"/>
    </source>
</evidence>
<evidence type="ECO:0000256" key="9">
    <source>
        <dbReference type="ARBA" id="ARBA00048679"/>
    </source>
</evidence>
<feature type="region of interest" description="Disordered" evidence="11">
    <location>
        <begin position="693"/>
        <end position="822"/>
    </location>
</feature>
<evidence type="ECO:0000259" key="12">
    <source>
        <dbReference type="PROSITE" id="PS50011"/>
    </source>
</evidence>
<feature type="region of interest" description="Disordered" evidence="11">
    <location>
        <begin position="908"/>
        <end position="927"/>
    </location>
</feature>
<dbReference type="GO" id="GO:0005524">
    <property type="term" value="F:ATP binding"/>
    <property type="evidence" value="ECO:0007669"/>
    <property type="project" value="UniProtKB-UniRule"/>
</dbReference>
<dbReference type="PANTHER" id="PTHR44899:SF3">
    <property type="entry name" value="SERINE_THREONINE-PROTEIN KINASE NEK1"/>
    <property type="match status" value="1"/>
</dbReference>
<evidence type="ECO:0000256" key="7">
    <source>
        <dbReference type="ARBA" id="ARBA00022840"/>
    </source>
</evidence>
<dbReference type="Gene3D" id="1.10.510.10">
    <property type="entry name" value="Transferase(Phosphotransferase) domain 1"/>
    <property type="match status" value="1"/>
</dbReference>
<feature type="region of interest" description="Disordered" evidence="11">
    <location>
        <begin position="366"/>
        <end position="397"/>
    </location>
</feature>
<feature type="compositionally biased region" description="Basic and acidic residues" evidence="11">
    <location>
        <begin position="722"/>
        <end position="736"/>
    </location>
</feature>
<feature type="compositionally biased region" description="Polar residues" evidence="11">
    <location>
        <begin position="666"/>
        <end position="680"/>
    </location>
</feature>
<dbReference type="InterPro" id="IPR008271">
    <property type="entry name" value="Ser/Thr_kinase_AS"/>
</dbReference>
<dbReference type="Pfam" id="PF00069">
    <property type="entry name" value="Pkinase"/>
    <property type="match status" value="1"/>
</dbReference>
<dbReference type="InterPro" id="IPR051131">
    <property type="entry name" value="NEK_Ser/Thr_kinase_NIMA"/>
</dbReference>
<evidence type="ECO:0000256" key="2">
    <source>
        <dbReference type="ARBA" id="ARBA00012513"/>
    </source>
</evidence>
<proteinExistence type="inferred from homology"/>
<dbReference type="PROSITE" id="PS50011">
    <property type="entry name" value="PROTEIN_KINASE_DOM"/>
    <property type="match status" value="1"/>
</dbReference>
<evidence type="ECO:0000256" key="8">
    <source>
        <dbReference type="ARBA" id="ARBA00047899"/>
    </source>
</evidence>
<reference evidence="13" key="1">
    <citation type="submission" date="2021-01" db="EMBL/GenBank/DDBJ databases">
        <authorList>
            <person name="Corre E."/>
            <person name="Pelletier E."/>
            <person name="Niang G."/>
            <person name="Scheremetjew M."/>
            <person name="Finn R."/>
            <person name="Kale V."/>
            <person name="Holt S."/>
            <person name="Cochrane G."/>
            <person name="Meng A."/>
            <person name="Brown T."/>
            <person name="Cohen L."/>
        </authorList>
    </citation>
    <scope>NUCLEOTIDE SEQUENCE</scope>
</reference>
<keyword evidence="7 10" id="KW-0067">ATP-binding</keyword>
<dbReference type="FunFam" id="3.30.200.20:FF:000097">
    <property type="entry name" value="Probable serine/threonine-protein kinase nek1"/>
    <property type="match status" value="1"/>
</dbReference>
<dbReference type="AlphaFoldDB" id="A0A7S1A843"/>
<dbReference type="GO" id="GO:0004674">
    <property type="term" value="F:protein serine/threonine kinase activity"/>
    <property type="evidence" value="ECO:0007669"/>
    <property type="project" value="UniProtKB-KW"/>
</dbReference>
<evidence type="ECO:0000256" key="10">
    <source>
        <dbReference type="PROSITE-ProRule" id="PRU10141"/>
    </source>
</evidence>
<keyword evidence="5 10" id="KW-0547">Nucleotide-binding</keyword>
<feature type="region of interest" description="Disordered" evidence="11">
    <location>
        <begin position="542"/>
        <end position="681"/>
    </location>
</feature>
<keyword evidence="3" id="KW-0723">Serine/threonine-protein kinase</keyword>
<feature type="binding site" evidence="10">
    <location>
        <position position="41"/>
    </location>
    <ligand>
        <name>ATP</name>
        <dbReference type="ChEBI" id="CHEBI:30616"/>
    </ligand>
</feature>
<protein>
    <recommendedName>
        <fullName evidence="2">non-specific serine/threonine protein kinase</fullName>
        <ecNumber evidence="2">2.7.11.1</ecNumber>
    </recommendedName>
</protein>
<feature type="region of interest" description="Disordered" evidence="11">
    <location>
        <begin position="282"/>
        <end position="301"/>
    </location>
</feature>
<dbReference type="InterPro" id="IPR017441">
    <property type="entry name" value="Protein_kinase_ATP_BS"/>
</dbReference>
<dbReference type="EMBL" id="HBFQ01028400">
    <property type="protein sequence ID" value="CAD8845660.1"/>
    <property type="molecule type" value="Transcribed_RNA"/>
</dbReference>
<gene>
    <name evidence="13" type="ORF">NSCI0253_LOCUS20010</name>
</gene>
<evidence type="ECO:0000256" key="5">
    <source>
        <dbReference type="ARBA" id="ARBA00022741"/>
    </source>
</evidence>
<dbReference type="Gene3D" id="3.30.200.20">
    <property type="entry name" value="Phosphorylase Kinase, domain 1"/>
    <property type="match status" value="1"/>
</dbReference>
<dbReference type="PANTHER" id="PTHR44899">
    <property type="entry name" value="CAMK FAMILY PROTEIN KINASE"/>
    <property type="match status" value="1"/>
</dbReference>
<keyword evidence="4" id="KW-0808">Transferase</keyword>
<feature type="region of interest" description="Disordered" evidence="11">
    <location>
        <begin position="428"/>
        <end position="466"/>
    </location>
</feature>
<dbReference type="SMART" id="SM00220">
    <property type="entry name" value="S_TKc"/>
    <property type="match status" value="1"/>
</dbReference>
<dbReference type="EC" id="2.7.11.1" evidence="2"/>
<dbReference type="InterPro" id="IPR000719">
    <property type="entry name" value="Prot_kinase_dom"/>
</dbReference>
<feature type="domain" description="Protein kinase" evidence="12">
    <location>
        <begin position="13"/>
        <end position="268"/>
    </location>
</feature>
<comment type="catalytic activity">
    <reaction evidence="8">
        <text>L-threonyl-[protein] + ATP = O-phospho-L-threonyl-[protein] + ADP + H(+)</text>
        <dbReference type="Rhea" id="RHEA:46608"/>
        <dbReference type="Rhea" id="RHEA-COMP:11060"/>
        <dbReference type="Rhea" id="RHEA-COMP:11605"/>
        <dbReference type="ChEBI" id="CHEBI:15378"/>
        <dbReference type="ChEBI" id="CHEBI:30013"/>
        <dbReference type="ChEBI" id="CHEBI:30616"/>
        <dbReference type="ChEBI" id="CHEBI:61977"/>
        <dbReference type="ChEBI" id="CHEBI:456216"/>
        <dbReference type="EC" id="2.7.11.1"/>
    </reaction>
</comment>
<feature type="compositionally biased region" description="Basic and acidic residues" evidence="11">
    <location>
        <begin position="769"/>
        <end position="783"/>
    </location>
</feature>
<evidence type="ECO:0000313" key="13">
    <source>
        <dbReference type="EMBL" id="CAD8845660.1"/>
    </source>
</evidence>
<dbReference type="CDD" id="cd08215">
    <property type="entry name" value="STKc_Nek"/>
    <property type="match status" value="1"/>
</dbReference>
<sequence length="941" mass="101596">MADVFTGPRDTQYVKLREIGSGSYGKAILVKDGEGAQFVLKTIETFGMDGKELQDAVNEVRVLSSLRHPFIVSYQESFLDGDVLCIVMEYADGGDLHSRISKTRKAGGVFSEQQVVRWFAQAGMAIKYIHERHIIHRDLKSQNMFLTLQGKLCLGDFGIAKALDSTCAFTQTAIGTPFYLSPEICREKPYTFSSDIWALGVVLHEMATLRLPFDAGNLRALAMKIMHTPTPLIARHSPELQRLCADMLHKDSEKRPSISMILRRHVVQAEIQRMLLEERAVSRGEHPMPRRRNSSASPALPVSPPAALIPVAWEDVAARGAPKKPGNSGIVDVALRREPRRRLRSGSPAVRVTPVSTASPVEDAAVYSNSNVPDDTPVVDAAVRPDPRRRLRSGSPAVPPLPAFAVEDAAADVGSQMPAETVIADVVDRPDPRRRLKSGSPAVRVTPASPASHGEDAAAHVSPNLPNDTAVASAALRPDPRRLLRSRSPSVSASPTFVVEDAAATLIADVVDRPNSRVRSGSRAVPALPVFPVEDTVADVRSHLPTDTASADVVDRPDPRRRLKSRSPAVRVTPASPVPSVEDPAGHASTSVPAETSDAGAADRRELPRQLSSASPALRVSPASPGSLVSMEDRVPRTPLPMPRERLAVKEAGRSKSRGRMRSASPALQMSPRSPTSLVSPASLEDVAVRAASNGTNESAEEDVAGMAREPVRHASASSVHKTREQPRSADRRERISAQARLPSLDVAPPLSKPMLRSFSSPNFPAPRTTEHSKRRDDSEEGARSPGAQQEEGRHAWCQRPSSQGRSERNPSPAKPPLPALLLRPASKGSAAALGAFHGDKACDPLQVHQTRVGPRVVSRSRSSASLAGKSRVENSFLEQFASASQQENEESSHKVLPPLIVPNVPGRHVRRSHSSGGCLQSASQRRGAMRRVNSLCGRWQ</sequence>
<name>A0A7S1A843_NOCSC</name>
<feature type="compositionally biased region" description="Basic and acidic residues" evidence="11">
    <location>
        <begin position="643"/>
        <end position="654"/>
    </location>
</feature>
<feature type="compositionally biased region" description="Polar residues" evidence="11">
    <location>
        <begin position="915"/>
        <end position="925"/>
    </location>
</feature>
<comment type="catalytic activity">
    <reaction evidence="9">
        <text>L-seryl-[protein] + ATP = O-phospho-L-seryl-[protein] + ADP + H(+)</text>
        <dbReference type="Rhea" id="RHEA:17989"/>
        <dbReference type="Rhea" id="RHEA-COMP:9863"/>
        <dbReference type="Rhea" id="RHEA-COMP:11604"/>
        <dbReference type="ChEBI" id="CHEBI:15378"/>
        <dbReference type="ChEBI" id="CHEBI:29999"/>
        <dbReference type="ChEBI" id="CHEBI:30616"/>
        <dbReference type="ChEBI" id="CHEBI:83421"/>
        <dbReference type="ChEBI" id="CHEBI:456216"/>
        <dbReference type="EC" id="2.7.11.1"/>
    </reaction>
</comment>
<evidence type="ECO:0000256" key="1">
    <source>
        <dbReference type="ARBA" id="ARBA00010886"/>
    </source>
</evidence>
<dbReference type="SUPFAM" id="SSF56112">
    <property type="entry name" value="Protein kinase-like (PK-like)"/>
    <property type="match status" value="1"/>
</dbReference>
<organism evidence="13">
    <name type="scientific">Noctiluca scintillans</name>
    <name type="common">Sea sparkle</name>
    <name type="synonym">Red tide dinoflagellate</name>
    <dbReference type="NCBI Taxonomy" id="2966"/>
    <lineage>
        <taxon>Eukaryota</taxon>
        <taxon>Sar</taxon>
        <taxon>Alveolata</taxon>
        <taxon>Dinophyceae</taxon>
        <taxon>Noctilucales</taxon>
        <taxon>Noctilucaceae</taxon>
        <taxon>Noctiluca</taxon>
    </lineage>
</organism>
<evidence type="ECO:0000256" key="4">
    <source>
        <dbReference type="ARBA" id="ARBA00022679"/>
    </source>
</evidence>
<dbReference type="PROSITE" id="PS00108">
    <property type="entry name" value="PROTEIN_KINASE_ST"/>
    <property type="match status" value="1"/>
</dbReference>
<keyword evidence="6" id="KW-0418">Kinase</keyword>
<accession>A0A7S1A843</accession>
<comment type="similarity">
    <text evidence="1">Belongs to the protein kinase superfamily. NEK Ser/Thr protein kinase family. NIMA subfamily.</text>
</comment>
<evidence type="ECO:0000256" key="6">
    <source>
        <dbReference type="ARBA" id="ARBA00022777"/>
    </source>
</evidence>
<dbReference type="PROSITE" id="PS00107">
    <property type="entry name" value="PROTEIN_KINASE_ATP"/>
    <property type="match status" value="1"/>
</dbReference>